<dbReference type="InterPro" id="IPR018221">
    <property type="entry name" value="Glyco_hydro_9_His_AS"/>
</dbReference>
<evidence type="ECO:0000256" key="5">
    <source>
        <dbReference type="ARBA" id="ARBA00023277"/>
    </source>
</evidence>
<organism evidence="12">
    <name type="scientific">Triticum aestivum</name>
    <name type="common">Wheat</name>
    <dbReference type="NCBI Taxonomy" id="4565"/>
    <lineage>
        <taxon>Eukaryota</taxon>
        <taxon>Viridiplantae</taxon>
        <taxon>Streptophyta</taxon>
        <taxon>Embryophyta</taxon>
        <taxon>Tracheophyta</taxon>
        <taxon>Spermatophyta</taxon>
        <taxon>Magnoliopsida</taxon>
        <taxon>Liliopsida</taxon>
        <taxon>Poales</taxon>
        <taxon>Poaceae</taxon>
        <taxon>BOP clade</taxon>
        <taxon>Pooideae</taxon>
        <taxon>Triticodae</taxon>
        <taxon>Triticeae</taxon>
        <taxon>Triticinae</taxon>
        <taxon>Triticum</taxon>
    </lineage>
</organism>
<dbReference type="Pfam" id="PF00759">
    <property type="entry name" value="Glyco_hydro_9"/>
    <property type="match status" value="1"/>
</dbReference>
<keyword evidence="7 8" id="KW-0624">Polysaccharide degradation</keyword>
<dbReference type="Proteomes" id="UP000815260">
    <property type="component" value="Chromosome 2A"/>
</dbReference>
<reference evidence="12" key="1">
    <citation type="journal article" date="2017" name="Gigascience">
        <title>The first near-complete assembly of the hexaploid bread wheat genome, Triticum aestivum.</title>
        <authorList>
            <person name="Zimin A.V."/>
            <person name="Puiu D."/>
            <person name="Hall R."/>
            <person name="Kingan S."/>
            <person name="Clavijo B.J."/>
            <person name="Salzberg S.L."/>
        </authorList>
    </citation>
    <scope>NUCLEOTIDE SEQUENCE</scope>
    <source>
        <tissue evidence="12">Leaf</tissue>
    </source>
</reference>
<evidence type="ECO:0000313" key="12">
    <source>
        <dbReference type="EMBL" id="KAF7002388.1"/>
    </source>
</evidence>
<evidence type="ECO:0000256" key="4">
    <source>
        <dbReference type="ARBA" id="ARBA00023001"/>
    </source>
</evidence>
<feature type="active site" evidence="8">
    <location>
        <position position="27"/>
    </location>
</feature>
<name>A0A9R1E220_WHEAT</name>
<dbReference type="InterPro" id="IPR001701">
    <property type="entry name" value="Glyco_hydro_9"/>
</dbReference>
<dbReference type="GO" id="GO:0008810">
    <property type="term" value="F:cellulase activity"/>
    <property type="evidence" value="ECO:0007669"/>
    <property type="project" value="UniProtKB-EC"/>
</dbReference>
<evidence type="ECO:0000256" key="6">
    <source>
        <dbReference type="ARBA" id="ARBA00023295"/>
    </source>
</evidence>
<dbReference type="InterPro" id="IPR012341">
    <property type="entry name" value="6hp_glycosidase-like_sf"/>
</dbReference>
<dbReference type="InterPro" id="IPR033126">
    <property type="entry name" value="Glyco_hydro_9_Asp/Glu_AS"/>
</dbReference>
<dbReference type="EMBL" id="CM022214">
    <property type="protein sequence ID" value="KAF7002388.1"/>
    <property type="molecule type" value="Genomic_DNA"/>
</dbReference>
<evidence type="ECO:0000259" key="11">
    <source>
        <dbReference type="Pfam" id="PF00759"/>
    </source>
</evidence>
<proteinExistence type="inferred from homology"/>
<dbReference type="PANTHER" id="PTHR22298">
    <property type="entry name" value="ENDO-1,4-BETA-GLUCANASE"/>
    <property type="match status" value="1"/>
</dbReference>
<feature type="active site" evidence="9">
    <location>
        <position position="84"/>
    </location>
</feature>
<evidence type="ECO:0000256" key="3">
    <source>
        <dbReference type="ARBA" id="ARBA00022801"/>
    </source>
</evidence>
<dbReference type="GO" id="GO:0030245">
    <property type="term" value="P:cellulose catabolic process"/>
    <property type="evidence" value="ECO:0007669"/>
    <property type="project" value="UniProtKB-KW"/>
</dbReference>
<dbReference type="Gene3D" id="1.50.10.10">
    <property type="match status" value="1"/>
</dbReference>
<keyword evidence="6 8" id="KW-0326">Glycosidase</keyword>
<dbReference type="PROSITE" id="PS00592">
    <property type="entry name" value="GH9_2"/>
    <property type="match status" value="1"/>
</dbReference>
<comment type="similarity">
    <text evidence="2 8 10">Belongs to the glycosyl hydrolase 9 (cellulase E) family.</text>
</comment>
<gene>
    <name evidence="12" type="ORF">CFC21_017886</name>
</gene>
<evidence type="ECO:0000256" key="8">
    <source>
        <dbReference type="PROSITE-ProRule" id="PRU10059"/>
    </source>
</evidence>
<comment type="caution">
    <text evidence="12">The sequence shown here is derived from an EMBL/GenBank/DDBJ whole genome shotgun (WGS) entry which is preliminary data.</text>
</comment>
<protein>
    <recommendedName>
        <fullName evidence="10">Endoglucanase</fullName>
        <ecNumber evidence="10">3.2.1.4</ecNumber>
    </recommendedName>
</protein>
<dbReference type="OrthoDB" id="10257085at2759"/>
<feature type="active site" evidence="9">
    <location>
        <position position="75"/>
    </location>
</feature>
<evidence type="ECO:0000256" key="9">
    <source>
        <dbReference type="PROSITE-ProRule" id="PRU10060"/>
    </source>
</evidence>
<feature type="domain" description="Glycoside hydrolase family 9" evidence="11">
    <location>
        <begin position="1"/>
        <end position="97"/>
    </location>
</feature>
<keyword evidence="3 8" id="KW-0378">Hydrolase</keyword>
<dbReference type="EC" id="3.2.1.4" evidence="10"/>
<dbReference type="AlphaFoldDB" id="A0A9R1E220"/>
<keyword evidence="4 10" id="KW-0136">Cellulose degradation</keyword>
<dbReference type="InterPro" id="IPR008928">
    <property type="entry name" value="6-hairpin_glycosidase_sf"/>
</dbReference>
<dbReference type="SUPFAM" id="SSF48208">
    <property type="entry name" value="Six-hairpin glycosidases"/>
    <property type="match status" value="1"/>
</dbReference>
<keyword evidence="5 8" id="KW-0119">Carbohydrate metabolism</keyword>
<evidence type="ECO:0000256" key="2">
    <source>
        <dbReference type="ARBA" id="ARBA00007072"/>
    </source>
</evidence>
<evidence type="ECO:0000256" key="1">
    <source>
        <dbReference type="ARBA" id="ARBA00000966"/>
    </source>
</evidence>
<dbReference type="PROSITE" id="PS00698">
    <property type="entry name" value="GH9_3"/>
    <property type="match status" value="1"/>
</dbReference>
<evidence type="ECO:0000256" key="10">
    <source>
        <dbReference type="RuleBase" id="RU361166"/>
    </source>
</evidence>
<reference evidence="12" key="2">
    <citation type="submission" date="2020-03" db="EMBL/GenBank/DDBJ databases">
        <title>The second near-complete assembly of the hexaploid bread wheat (Triticum aestivum) genome.</title>
        <authorList>
            <person name="Zimin A.V."/>
            <person name="Puiu D."/>
            <person name="Shumante A."/>
            <person name="Alonge M."/>
            <person name="Salzberg S.L."/>
        </authorList>
    </citation>
    <scope>NUCLEOTIDE SEQUENCE</scope>
    <source>
        <tissue evidence="12">Leaf</tissue>
    </source>
</reference>
<sequence>MNYILGDNPMKMSYVVGYGKKYPKRLHHRGASTPKNGIKYSCTGGNKWRDSKKADPHVLVGAMVGGPDKNDKFKDARISYAQNEPTLVGNAGLVAALVAITNSGRGTGVGAVDKNTMFSAVPPMFPAAPPPPATWKP</sequence>
<evidence type="ECO:0000256" key="7">
    <source>
        <dbReference type="ARBA" id="ARBA00023326"/>
    </source>
</evidence>
<accession>A0A9R1E220</accession>
<comment type="catalytic activity">
    <reaction evidence="1 10">
        <text>Endohydrolysis of (1-&gt;4)-beta-D-glucosidic linkages in cellulose, lichenin and cereal beta-D-glucans.</text>
        <dbReference type="EC" id="3.2.1.4"/>
    </reaction>
</comment>